<dbReference type="InterPro" id="IPR044691">
    <property type="entry name" value="DCC1_Trx"/>
</dbReference>
<dbReference type="GO" id="GO:0015035">
    <property type="term" value="F:protein-disulfide reductase activity"/>
    <property type="evidence" value="ECO:0007669"/>
    <property type="project" value="InterPro"/>
</dbReference>
<dbReference type="Pfam" id="PF04134">
    <property type="entry name" value="DCC1-like"/>
    <property type="match status" value="1"/>
</dbReference>
<dbReference type="InterPro" id="IPR007263">
    <property type="entry name" value="DCC1-like"/>
</dbReference>
<sequence length="135" mass="15403">MDDLKPSGSVLAAMGFNADKTMKKLFFDGSCALCRREINWLGPKLKPHLELVDISQQGFNGYAGVSKAAMMQQIHLWQHDHFLIGIDATLHYWQLAGHRWTVAFLRLPPCYWLAKKAYIYWAAKRQQCSTTGCDL</sequence>
<protein>
    <recommendedName>
        <fullName evidence="2">Cell division inhibitor</fullName>
    </recommendedName>
</protein>
<dbReference type="EMBL" id="CAAJGR010000005">
    <property type="protein sequence ID" value="VHO05691.1"/>
    <property type="molecule type" value="Genomic_DNA"/>
</dbReference>
<gene>
    <name evidence="1" type="ORF">BAL341_2777</name>
</gene>
<evidence type="ECO:0000313" key="1">
    <source>
        <dbReference type="EMBL" id="VHO05691.1"/>
    </source>
</evidence>
<dbReference type="PANTHER" id="PTHR34290:SF2">
    <property type="entry name" value="OS04G0668800 PROTEIN"/>
    <property type="match status" value="1"/>
</dbReference>
<accession>A0A486XUW6</accession>
<evidence type="ECO:0008006" key="2">
    <source>
        <dbReference type="Google" id="ProtNLM"/>
    </source>
</evidence>
<dbReference type="AlphaFoldDB" id="A0A486XUW6"/>
<reference evidence="1" key="1">
    <citation type="submission" date="2019-04" db="EMBL/GenBank/DDBJ databases">
        <authorList>
            <person name="Brambilla D."/>
        </authorList>
    </citation>
    <scope>NUCLEOTIDE SEQUENCE</scope>
    <source>
        <strain evidence="1">BAL1</strain>
    </source>
</reference>
<dbReference type="PANTHER" id="PTHR34290">
    <property type="entry name" value="SI:CH73-390P7.2"/>
    <property type="match status" value="1"/>
</dbReference>
<name>A0A486XUW6_9GAMM</name>
<organism evidence="1">
    <name type="scientific">Rheinheimera sp. BAL341</name>
    <dbReference type="NCBI Taxonomy" id="1708203"/>
    <lineage>
        <taxon>Bacteria</taxon>
        <taxon>Pseudomonadati</taxon>
        <taxon>Pseudomonadota</taxon>
        <taxon>Gammaproteobacteria</taxon>
        <taxon>Chromatiales</taxon>
        <taxon>Chromatiaceae</taxon>
        <taxon>Rheinheimera</taxon>
    </lineage>
</organism>
<proteinExistence type="predicted"/>